<organism evidence="3 4">
    <name type="scientific">Rubus argutus</name>
    <name type="common">Southern blackberry</name>
    <dbReference type="NCBI Taxonomy" id="59490"/>
    <lineage>
        <taxon>Eukaryota</taxon>
        <taxon>Viridiplantae</taxon>
        <taxon>Streptophyta</taxon>
        <taxon>Embryophyta</taxon>
        <taxon>Tracheophyta</taxon>
        <taxon>Spermatophyta</taxon>
        <taxon>Magnoliopsida</taxon>
        <taxon>eudicotyledons</taxon>
        <taxon>Gunneridae</taxon>
        <taxon>Pentapetalae</taxon>
        <taxon>rosids</taxon>
        <taxon>fabids</taxon>
        <taxon>Rosales</taxon>
        <taxon>Rosaceae</taxon>
        <taxon>Rosoideae</taxon>
        <taxon>Rosoideae incertae sedis</taxon>
        <taxon>Rubus</taxon>
    </lineage>
</organism>
<evidence type="ECO:0000313" key="3">
    <source>
        <dbReference type="EMBL" id="KAK9923607.1"/>
    </source>
</evidence>
<dbReference type="Proteomes" id="UP001457282">
    <property type="component" value="Unassembled WGS sequence"/>
</dbReference>
<keyword evidence="2" id="KW-0812">Transmembrane</keyword>
<dbReference type="PANTHER" id="PTHR35991">
    <property type="entry name" value="CA-RESPONSIVE PROTEIN"/>
    <property type="match status" value="1"/>
</dbReference>
<keyword evidence="2" id="KW-1133">Transmembrane helix</keyword>
<evidence type="ECO:0008006" key="5">
    <source>
        <dbReference type="Google" id="ProtNLM"/>
    </source>
</evidence>
<feature type="region of interest" description="Disordered" evidence="1">
    <location>
        <begin position="55"/>
        <end position="123"/>
    </location>
</feature>
<evidence type="ECO:0000256" key="1">
    <source>
        <dbReference type="SAM" id="MobiDB-lite"/>
    </source>
</evidence>
<name>A0AAW1WGE2_RUBAR</name>
<comment type="caution">
    <text evidence="3">The sequence shown here is derived from an EMBL/GenBank/DDBJ whole genome shotgun (WGS) entry which is preliminary data.</text>
</comment>
<dbReference type="PANTHER" id="PTHR35991:SF1">
    <property type="entry name" value="CA-RESPONSIVE PROTEIN"/>
    <property type="match status" value="1"/>
</dbReference>
<keyword evidence="2" id="KW-0472">Membrane</keyword>
<evidence type="ECO:0000313" key="4">
    <source>
        <dbReference type="Proteomes" id="UP001457282"/>
    </source>
</evidence>
<sequence length="301" mass="34619">MSNLCLFIFLFTFFIAIPFFVFVKLRKTERKQQTQNDLFELKRFLSETLAETTHLNHENDPTHFAHKGSGSEDEEKECSGGNQRVRKKKRAKKKNSSHLQQEDGGGGGGEDMSEKGNSGPVSGSRIKADVVCFYPFTSSTSATQRKIKKQYDELMKCNASKKLTLSQVGQFATCLVEARNELQHKADAIQRKFTIRKALLYKADRSSFDRLRKQICKLELEQKRLEEDASVYNWLQQQLKLSPAYKKMLEISAGLELKTKSREQMESKDIEFTGISFEDFLAQEKKDSFWQKNMKSRSCSS</sequence>
<dbReference type="AlphaFoldDB" id="A0AAW1WGE2"/>
<gene>
    <name evidence="3" type="ORF">M0R45_032016</name>
</gene>
<proteinExistence type="predicted"/>
<dbReference type="EMBL" id="JBEDUW010000006">
    <property type="protein sequence ID" value="KAK9923607.1"/>
    <property type="molecule type" value="Genomic_DNA"/>
</dbReference>
<reference evidence="3 4" key="1">
    <citation type="journal article" date="2023" name="G3 (Bethesda)">
        <title>A chromosome-length genome assembly and annotation of blackberry (Rubus argutus, cv. 'Hillquist').</title>
        <authorList>
            <person name="Bruna T."/>
            <person name="Aryal R."/>
            <person name="Dudchenko O."/>
            <person name="Sargent D.J."/>
            <person name="Mead D."/>
            <person name="Buti M."/>
            <person name="Cavallini A."/>
            <person name="Hytonen T."/>
            <person name="Andres J."/>
            <person name="Pham M."/>
            <person name="Weisz D."/>
            <person name="Mascagni F."/>
            <person name="Usai G."/>
            <person name="Natali L."/>
            <person name="Bassil N."/>
            <person name="Fernandez G.E."/>
            <person name="Lomsadze A."/>
            <person name="Armour M."/>
            <person name="Olukolu B."/>
            <person name="Poorten T."/>
            <person name="Britton C."/>
            <person name="Davik J."/>
            <person name="Ashrafi H."/>
            <person name="Aiden E.L."/>
            <person name="Borodovsky M."/>
            <person name="Worthington M."/>
        </authorList>
    </citation>
    <scope>NUCLEOTIDE SEQUENCE [LARGE SCALE GENOMIC DNA]</scope>
    <source>
        <strain evidence="3">PI 553951</strain>
    </source>
</reference>
<feature type="transmembrane region" description="Helical" evidence="2">
    <location>
        <begin position="6"/>
        <end position="23"/>
    </location>
</feature>
<evidence type="ECO:0000256" key="2">
    <source>
        <dbReference type="SAM" id="Phobius"/>
    </source>
</evidence>
<keyword evidence="4" id="KW-1185">Reference proteome</keyword>
<feature type="compositionally biased region" description="Basic residues" evidence="1">
    <location>
        <begin position="84"/>
        <end position="96"/>
    </location>
</feature>
<accession>A0AAW1WGE2</accession>
<protein>
    <recommendedName>
        <fullName evidence="5">AT1G17665-like protein</fullName>
    </recommendedName>
</protein>